<feature type="compositionally biased region" description="Low complexity" evidence="1">
    <location>
        <begin position="517"/>
        <end position="531"/>
    </location>
</feature>
<sequence length="642" mass="70488">GGGGSGGGGYGAASSGFAGDGAGGPGLAGGARGSGRGARRRGFVPRMEQLSQAKPAVDAGVIRDFLYQPQWIEAHDEPLPQGYYNAVEAEMEALASRPEAGFDALAHVQEQERRRGQDLMARAAPRVGVDRPLPPDEWGEWASARARTDTLMRLKAKAARISQVLGLDAVRALINQVAGDERMLAPVREAFVALEPALLRMALDDPRFFGDEAHPARLLVEAIAQRSFKYNDEFAPEFERFMTPVRTAVRELVALPAATPSDFEARRLSLQADWQAQDEGEQSARDQLQHSMQFAQERQALADRIAWEFSLRSDLVGVPAVVADFLYRDWSLVIAHAQLTHKGAKLDPGGYLAVVSDLLWSVNREQVMKRPARLFEVVPGVIKTLRRGLDMLGKEPAETQAFFDALLRYHDPVLRLRRLRSAQDVEATGFARTGQEWAELPPPEPEGAERPTPRKADEPWLGRHEREAAGFEDTQGLDDWPATQPPDAPTQPAVPTDVQSASQRADLPLLTERADTPRPAADAPAGPAPADLSEGELMARIQAEVARLRTGDWADLYVHGAWRRAQMSWMSDNGSLFMFVSHGGRAHSMTRRTCEKLMRRRHLHPVDIDPVVERALRRLAEEAGEAQAGDADEPSVSAPFAD</sequence>
<proteinExistence type="predicted"/>
<name>A0ABV6PMM1_9BURK</name>
<feature type="region of interest" description="Disordered" evidence="1">
    <location>
        <begin position="430"/>
        <end position="460"/>
    </location>
</feature>
<dbReference type="InterPro" id="IPR012434">
    <property type="entry name" value="DUF1631"/>
</dbReference>
<dbReference type="RefSeq" id="WP_377478712.1">
    <property type="nucleotide sequence ID" value="NZ_JBHLTN010000002.1"/>
</dbReference>
<evidence type="ECO:0000313" key="3">
    <source>
        <dbReference type="Proteomes" id="UP001589834"/>
    </source>
</evidence>
<feature type="compositionally biased region" description="Gly residues" evidence="1">
    <location>
        <begin position="18"/>
        <end position="36"/>
    </location>
</feature>
<dbReference type="EMBL" id="JBHLTN010000002">
    <property type="protein sequence ID" value="MFC0591082.1"/>
    <property type="molecule type" value="Genomic_DNA"/>
</dbReference>
<organism evidence="2 3">
    <name type="scientific">Ottowia pentelensis</name>
    <dbReference type="NCBI Taxonomy" id="511108"/>
    <lineage>
        <taxon>Bacteria</taxon>
        <taxon>Pseudomonadati</taxon>
        <taxon>Pseudomonadota</taxon>
        <taxon>Betaproteobacteria</taxon>
        <taxon>Burkholderiales</taxon>
        <taxon>Comamonadaceae</taxon>
        <taxon>Ottowia</taxon>
    </lineage>
</organism>
<gene>
    <name evidence="2" type="ORF">ACFFGG_00790</name>
</gene>
<dbReference type="Proteomes" id="UP001589834">
    <property type="component" value="Unassembled WGS sequence"/>
</dbReference>
<evidence type="ECO:0000313" key="2">
    <source>
        <dbReference type="EMBL" id="MFC0591082.1"/>
    </source>
</evidence>
<feature type="region of interest" description="Disordered" evidence="1">
    <location>
        <begin position="472"/>
        <end position="502"/>
    </location>
</feature>
<feature type="region of interest" description="Disordered" evidence="1">
    <location>
        <begin position="1"/>
        <end position="39"/>
    </location>
</feature>
<reference evidence="2 3" key="1">
    <citation type="submission" date="2024-09" db="EMBL/GenBank/DDBJ databases">
        <authorList>
            <person name="Sun Q."/>
            <person name="Mori K."/>
        </authorList>
    </citation>
    <scope>NUCLEOTIDE SEQUENCE [LARGE SCALE GENOMIC DNA]</scope>
    <source>
        <strain evidence="2 3">NCAIM B.02336</strain>
    </source>
</reference>
<keyword evidence="3" id="KW-1185">Reference proteome</keyword>
<comment type="caution">
    <text evidence="2">The sequence shown here is derived from an EMBL/GenBank/DDBJ whole genome shotgun (WGS) entry which is preliminary data.</text>
</comment>
<evidence type="ECO:0000256" key="1">
    <source>
        <dbReference type="SAM" id="MobiDB-lite"/>
    </source>
</evidence>
<feature type="region of interest" description="Disordered" evidence="1">
    <location>
        <begin position="622"/>
        <end position="642"/>
    </location>
</feature>
<accession>A0ABV6PMM1</accession>
<dbReference type="Pfam" id="PF07793">
    <property type="entry name" value="DUF1631"/>
    <property type="match status" value="1"/>
</dbReference>
<feature type="compositionally biased region" description="Basic and acidic residues" evidence="1">
    <location>
        <begin position="447"/>
        <end position="460"/>
    </location>
</feature>
<feature type="region of interest" description="Disordered" evidence="1">
    <location>
        <begin position="514"/>
        <end position="533"/>
    </location>
</feature>
<protein>
    <submittedName>
        <fullName evidence="2">DUF1631 family protein</fullName>
    </submittedName>
</protein>
<feature type="non-terminal residue" evidence="2">
    <location>
        <position position="1"/>
    </location>
</feature>
<feature type="compositionally biased region" description="Gly residues" evidence="1">
    <location>
        <begin position="1"/>
        <end position="11"/>
    </location>
</feature>